<evidence type="ECO:0000256" key="1">
    <source>
        <dbReference type="SAM" id="MobiDB-lite"/>
    </source>
</evidence>
<dbReference type="Proteomes" id="UP001176941">
    <property type="component" value="Chromosome 14"/>
</dbReference>
<proteinExistence type="predicted"/>
<feature type="compositionally biased region" description="Basic residues" evidence="1">
    <location>
        <begin position="95"/>
        <end position="109"/>
    </location>
</feature>
<evidence type="ECO:0000313" key="3">
    <source>
        <dbReference type="Proteomes" id="UP001176941"/>
    </source>
</evidence>
<organism evidence="2 3">
    <name type="scientific">Rangifer tarandus platyrhynchus</name>
    <name type="common">Svalbard reindeer</name>
    <dbReference type="NCBI Taxonomy" id="3082113"/>
    <lineage>
        <taxon>Eukaryota</taxon>
        <taxon>Metazoa</taxon>
        <taxon>Chordata</taxon>
        <taxon>Craniata</taxon>
        <taxon>Vertebrata</taxon>
        <taxon>Euteleostomi</taxon>
        <taxon>Mammalia</taxon>
        <taxon>Eutheria</taxon>
        <taxon>Laurasiatheria</taxon>
        <taxon>Artiodactyla</taxon>
        <taxon>Ruminantia</taxon>
        <taxon>Pecora</taxon>
        <taxon>Cervidae</taxon>
        <taxon>Odocoileinae</taxon>
        <taxon>Rangifer</taxon>
    </lineage>
</organism>
<reference evidence="2" key="1">
    <citation type="submission" date="2023-04" db="EMBL/GenBank/DDBJ databases">
        <authorList>
            <consortium name="ELIXIR-Norway"/>
        </authorList>
    </citation>
    <scope>NUCLEOTIDE SEQUENCE [LARGE SCALE GENOMIC DNA]</scope>
</reference>
<name>A0ABN8Y5T0_RANTA</name>
<sequence>MSSRASSQPPLRRPNWSCSHRLVCPLLSPLAMTMNFVFTAPLGDRGCYIKGLQCAALPIIFQFKHCLAAVVSHLIYTVAFVGDRDHYGAHTEKKTHYRPARQRKGRRQAARAAAGGGGSPGTRRGPPLQVVRLESDEDAADTSGCTALPKDAVSLLFSGCCSKAIPRCFRD</sequence>
<keyword evidence="3" id="KW-1185">Reference proteome</keyword>
<evidence type="ECO:0000313" key="2">
    <source>
        <dbReference type="EMBL" id="CAI9156611.1"/>
    </source>
</evidence>
<dbReference type="EMBL" id="OX459950">
    <property type="protein sequence ID" value="CAI9156611.1"/>
    <property type="molecule type" value="Genomic_DNA"/>
</dbReference>
<accession>A0ABN8Y5T0</accession>
<protein>
    <submittedName>
        <fullName evidence="2">Uncharacterized protein</fullName>
    </submittedName>
</protein>
<gene>
    <name evidence="2" type="ORF">MRATA1EN1_LOCUS5573</name>
</gene>
<feature type="region of interest" description="Disordered" evidence="1">
    <location>
        <begin position="91"/>
        <end position="127"/>
    </location>
</feature>